<organism evidence="1 2">
    <name type="scientific">Acetobacterium bakii</name>
    <dbReference type="NCBI Taxonomy" id="52689"/>
    <lineage>
        <taxon>Bacteria</taxon>
        <taxon>Bacillati</taxon>
        <taxon>Bacillota</taxon>
        <taxon>Clostridia</taxon>
        <taxon>Eubacteriales</taxon>
        <taxon>Eubacteriaceae</taxon>
        <taxon>Acetobacterium</taxon>
    </lineage>
</organism>
<dbReference type="Proteomes" id="UP000036873">
    <property type="component" value="Unassembled WGS sequence"/>
</dbReference>
<keyword evidence="2" id="KW-1185">Reference proteome</keyword>
<gene>
    <name evidence="1" type="ORF">AKG39_11805</name>
</gene>
<dbReference type="RefSeq" id="WP_050740607.1">
    <property type="nucleotide sequence ID" value="NZ_LGYO01000029.1"/>
</dbReference>
<dbReference type="Gene3D" id="1.10.8.200">
    <property type="entry name" value="Replisome organizer (g39p helicase loader/inhibitor protein)"/>
    <property type="match status" value="1"/>
</dbReference>
<evidence type="ECO:0000313" key="2">
    <source>
        <dbReference type="Proteomes" id="UP000036873"/>
    </source>
</evidence>
<evidence type="ECO:0000313" key="1">
    <source>
        <dbReference type="EMBL" id="KNZ41447.1"/>
    </source>
</evidence>
<dbReference type="AlphaFoldDB" id="A0A0L6TZE9"/>
<dbReference type="OrthoDB" id="1634442at2"/>
<proteinExistence type="predicted"/>
<dbReference type="EMBL" id="LGYO01000029">
    <property type="protein sequence ID" value="KNZ41447.1"/>
    <property type="molecule type" value="Genomic_DNA"/>
</dbReference>
<comment type="caution">
    <text evidence="1">The sequence shown here is derived from an EMBL/GenBank/DDBJ whole genome shotgun (WGS) entry which is preliminary data.</text>
</comment>
<protein>
    <submittedName>
        <fullName evidence="1">Uncharacterized protein</fullName>
    </submittedName>
</protein>
<reference evidence="2" key="1">
    <citation type="submission" date="2015-07" db="EMBL/GenBank/DDBJ databases">
        <title>Draft genome sequence of Acetobacterium bakii DSM 8293, a potential psychrophilic chemical producer through syngas fermentation.</title>
        <authorList>
            <person name="Song Y."/>
            <person name="Hwang S."/>
            <person name="Cho B.-K."/>
        </authorList>
    </citation>
    <scope>NUCLEOTIDE SEQUENCE [LARGE SCALE GENOMIC DNA]</scope>
    <source>
        <strain evidence="2">DSM 8239</strain>
    </source>
</reference>
<name>A0A0L6TZE9_9FIRM</name>
<accession>A0A0L6TZE9</accession>
<dbReference type="STRING" id="52689.AKG39_11805"/>
<sequence length="88" mass="9883">MIKSETITILTTIAAIYQNFDINPLKQDVWHELLKDIDYQFAIMALTKTLKESKFPPTPADIIERAGVESFMVKGRAEIEGNGNKSIA</sequence>